<dbReference type="GO" id="GO:0005634">
    <property type="term" value="C:nucleus"/>
    <property type="evidence" value="ECO:0007669"/>
    <property type="project" value="UniProtKB-SubCell"/>
</dbReference>
<dbReference type="InterPro" id="IPR050115">
    <property type="entry name" value="Proteasome_alpha"/>
</dbReference>
<dbReference type="Pfam" id="PF00227">
    <property type="entry name" value="Proteasome"/>
    <property type="match status" value="1"/>
</dbReference>
<dbReference type="Pfam" id="PF10584">
    <property type="entry name" value="Proteasome_A_N"/>
    <property type="match status" value="1"/>
</dbReference>
<dbReference type="AlphaFoldDB" id="A0A212DHV1"/>
<dbReference type="EMBL" id="MKHE01000001">
    <property type="protein sequence ID" value="OWK17790.1"/>
    <property type="molecule type" value="Genomic_DNA"/>
</dbReference>
<keyword evidence="5" id="KW-1185">Reference proteome</keyword>
<dbReference type="InterPro" id="IPR001353">
    <property type="entry name" value="Proteasome_sua/b"/>
</dbReference>
<name>A0A212DHV1_CEREH</name>
<dbReference type="GO" id="GO:0006511">
    <property type="term" value="P:ubiquitin-dependent protein catabolic process"/>
    <property type="evidence" value="ECO:0007669"/>
    <property type="project" value="InterPro"/>
</dbReference>
<dbReference type="PANTHER" id="PTHR11599">
    <property type="entry name" value="PROTEASOME SUBUNIT ALPHA/BETA"/>
    <property type="match status" value="1"/>
</dbReference>
<comment type="subcellular location">
    <subcellularLocation>
        <location evidence="2">Cytoplasm</location>
    </subcellularLocation>
    <subcellularLocation>
        <location evidence="2">Nucleus</location>
    </subcellularLocation>
</comment>
<gene>
    <name evidence="4" type="ORF">Celaphus_00009061</name>
</gene>
<dbReference type="GO" id="GO:0019773">
    <property type="term" value="C:proteasome core complex, alpha-subunit complex"/>
    <property type="evidence" value="ECO:0007669"/>
    <property type="project" value="InterPro"/>
</dbReference>
<feature type="non-terminal residue" evidence="4">
    <location>
        <position position="1"/>
    </location>
</feature>
<evidence type="ECO:0000313" key="4">
    <source>
        <dbReference type="EMBL" id="OWK17790.1"/>
    </source>
</evidence>
<keyword evidence="2" id="KW-0963">Cytoplasm</keyword>
<protein>
    <recommendedName>
        <fullName evidence="2">Proteasome subunit alpha type</fullName>
    </recommendedName>
</protein>
<dbReference type="InterPro" id="IPR029055">
    <property type="entry name" value="Ntn_hydrolases_N"/>
</dbReference>
<dbReference type="InterPro" id="IPR000426">
    <property type="entry name" value="Proteasome_asu_N"/>
</dbReference>
<evidence type="ECO:0000259" key="3">
    <source>
        <dbReference type="PROSITE" id="PS00388"/>
    </source>
</evidence>
<evidence type="ECO:0000313" key="5">
    <source>
        <dbReference type="Proteomes" id="UP000242450"/>
    </source>
</evidence>
<comment type="similarity">
    <text evidence="2">Belongs to the peptidase T1A family.</text>
</comment>
<sequence>SFFIYFQFRNQYDNDVTVWSPQGRIHQIEYAMEAVKQGSATVGLKSKTHAVLVALKVSKAINISSSFRKHCKIEHSQNLQLIRKKFSMLITILVSQLRDLLQMLDCYGNLNELVKHGLRALRETLPAEQDLTTKDMGPHIFQTCPSANYFDCRAMSIGARSQSARTYLERHMSEFMECK</sequence>
<dbReference type="PROSITE" id="PS00388">
    <property type="entry name" value="PROTEASOME_ALPHA_1"/>
    <property type="match status" value="1"/>
</dbReference>
<dbReference type="SMART" id="SM00948">
    <property type="entry name" value="Proteasome_A_N"/>
    <property type="match status" value="1"/>
</dbReference>
<reference evidence="4 5" key="1">
    <citation type="journal article" date="2018" name="Mol. Genet. Genomics">
        <title>The red deer Cervus elaphus genome CerEla1.0: sequencing, annotating, genes, and chromosomes.</title>
        <authorList>
            <person name="Bana N.A."/>
            <person name="Nyiri A."/>
            <person name="Nagy J."/>
            <person name="Frank K."/>
            <person name="Nagy T."/>
            <person name="Steger V."/>
            <person name="Schiller M."/>
            <person name="Lakatos P."/>
            <person name="Sugar L."/>
            <person name="Horn P."/>
            <person name="Barta E."/>
            <person name="Orosz L."/>
        </authorList>
    </citation>
    <scope>NUCLEOTIDE SEQUENCE [LARGE SCALE GENOMIC DNA]</scope>
    <source>
        <strain evidence="4">Hungarian</strain>
    </source>
</reference>
<dbReference type="OrthoDB" id="431557at2759"/>
<comment type="caution">
    <text evidence="4">The sequence shown here is derived from an EMBL/GenBank/DDBJ whole genome shotgun (WGS) entry which is preliminary data.</text>
</comment>
<proteinExistence type="inferred from homology"/>
<feature type="domain" description="Proteasome alpha-type subunits" evidence="3">
    <location>
        <begin position="12"/>
        <end position="34"/>
    </location>
</feature>
<organism evidence="4 5">
    <name type="scientific">Cervus elaphus hippelaphus</name>
    <name type="common">European red deer</name>
    <dbReference type="NCBI Taxonomy" id="46360"/>
    <lineage>
        <taxon>Eukaryota</taxon>
        <taxon>Metazoa</taxon>
        <taxon>Chordata</taxon>
        <taxon>Craniata</taxon>
        <taxon>Vertebrata</taxon>
        <taxon>Euteleostomi</taxon>
        <taxon>Mammalia</taxon>
        <taxon>Eutheria</taxon>
        <taxon>Laurasiatheria</taxon>
        <taxon>Artiodactyla</taxon>
        <taxon>Ruminantia</taxon>
        <taxon>Pecora</taxon>
        <taxon>Cervidae</taxon>
        <taxon>Cervinae</taxon>
        <taxon>Cervus</taxon>
    </lineage>
</organism>
<keyword evidence="2" id="KW-0539">Nucleus</keyword>
<evidence type="ECO:0000256" key="1">
    <source>
        <dbReference type="ARBA" id="ARBA00022942"/>
    </source>
</evidence>
<dbReference type="GO" id="GO:0005737">
    <property type="term" value="C:cytoplasm"/>
    <property type="evidence" value="ECO:0007669"/>
    <property type="project" value="UniProtKB-SubCell"/>
</dbReference>
<comment type="subunit">
    <text evidence="2">The 26S proteasome consists of a 20S proteasome core and two 19S regulatory subunits.</text>
</comment>
<accession>A0A212DHV1</accession>
<evidence type="ECO:0000256" key="2">
    <source>
        <dbReference type="RuleBase" id="RU000551"/>
    </source>
</evidence>
<dbReference type="SUPFAM" id="SSF56235">
    <property type="entry name" value="N-terminal nucleophile aminohydrolases (Ntn hydrolases)"/>
    <property type="match status" value="1"/>
</dbReference>
<dbReference type="Gene3D" id="3.60.20.10">
    <property type="entry name" value="Glutamine Phosphoribosylpyrophosphate, subunit 1, domain 1"/>
    <property type="match status" value="2"/>
</dbReference>
<dbReference type="Proteomes" id="UP000242450">
    <property type="component" value="Chromosome 1"/>
</dbReference>
<keyword evidence="1 2" id="KW-0647">Proteasome</keyword>